<evidence type="ECO:0000313" key="16">
    <source>
        <dbReference type="EMBL" id="PJZ06546.1"/>
    </source>
</evidence>
<evidence type="ECO:0000256" key="5">
    <source>
        <dbReference type="ARBA" id="ARBA00019087"/>
    </source>
</evidence>
<comment type="catalytic activity">
    <reaction evidence="11">
        <text>apo-[peptidyl-carrier protein] + CoA = holo-[peptidyl-carrier protein] + adenosine 3',5'-bisphosphate + H(+)</text>
        <dbReference type="Rhea" id="RHEA:46228"/>
        <dbReference type="Rhea" id="RHEA-COMP:11479"/>
        <dbReference type="Rhea" id="RHEA-COMP:11480"/>
        <dbReference type="ChEBI" id="CHEBI:15378"/>
        <dbReference type="ChEBI" id="CHEBI:29999"/>
        <dbReference type="ChEBI" id="CHEBI:57287"/>
        <dbReference type="ChEBI" id="CHEBI:58343"/>
        <dbReference type="ChEBI" id="CHEBI:64479"/>
    </reaction>
</comment>
<evidence type="ECO:0000259" key="14">
    <source>
        <dbReference type="Pfam" id="PF01648"/>
    </source>
</evidence>
<comment type="pathway">
    <text evidence="2">Siderophore biosynthesis; enterobactin biosynthesis.</text>
</comment>
<comment type="similarity">
    <text evidence="3">Belongs to the P-Pant transferase superfamily. EntD family.</text>
</comment>
<sequence length="241" mass="26943">MFASEIPLVLPPSTFITAAAIASSPLPIAWCAFNQQNWHSDLHQQWQLPLPSALHNAVTKRKAEHLASRWLAQQMLMRFDMPDFVLRNAPDRSPLWPAGIQASLSHSQQIAVIAATQQPLCIGVDVEQVMAESTAEETAEMLMSAAERQRLHATALPFASAATLLFSLKESLYKALWPQLHQPMDFLHAELLAVDGLRGCATLKLTQDFSRDFNINTHLQAHFWLQDQRVITLIAHPFPGQ</sequence>
<evidence type="ECO:0000256" key="3">
    <source>
        <dbReference type="ARBA" id="ARBA00008342"/>
    </source>
</evidence>
<feature type="binding site" evidence="12">
    <location>
        <position position="170"/>
    </location>
    <ligand>
        <name>CoA</name>
        <dbReference type="ChEBI" id="CHEBI:57287"/>
    </ligand>
</feature>
<evidence type="ECO:0000259" key="15">
    <source>
        <dbReference type="Pfam" id="PF17837"/>
    </source>
</evidence>
<evidence type="ECO:0000256" key="11">
    <source>
        <dbReference type="ARBA" id="ARBA00049191"/>
    </source>
</evidence>
<gene>
    <name evidence="16" type="ORF">PRCB_07450</name>
</gene>
<comment type="caution">
    <text evidence="16">The sequence shown here is derived from an EMBL/GenBank/DDBJ whole genome shotgun (WGS) entry which is preliminary data.</text>
</comment>
<dbReference type="OrthoDB" id="8210607at2"/>
<feature type="binding site" evidence="12">
    <location>
        <position position="69"/>
    </location>
    <ligand>
        <name>CoA</name>
        <dbReference type="ChEBI" id="CHEBI:57287"/>
    </ligand>
</feature>
<comment type="cofactor">
    <cofactor evidence="13">
        <name>Mg(2+)</name>
        <dbReference type="ChEBI" id="CHEBI:18420"/>
    </cofactor>
</comment>
<protein>
    <recommendedName>
        <fullName evidence="5">Enterobactin synthase component D</fullName>
    </recommendedName>
    <alternativeName>
        <fullName evidence="8">4'-phosphopantetheinyl transferase EntD</fullName>
    </alternativeName>
    <alternativeName>
        <fullName evidence="9">Enterochelin synthase D</fullName>
    </alternativeName>
</protein>
<dbReference type="AlphaFoldDB" id="A0A2M9WGA8"/>
<keyword evidence="7" id="KW-0259">Enterobactin biosynthesis</keyword>
<evidence type="ECO:0000256" key="10">
    <source>
        <dbReference type="ARBA" id="ARBA00049176"/>
    </source>
</evidence>
<evidence type="ECO:0000256" key="9">
    <source>
        <dbReference type="ARBA" id="ARBA00031996"/>
    </source>
</evidence>
<dbReference type="Gene3D" id="3.90.470.20">
    <property type="entry name" value="4'-phosphopantetheinyl transferase domain"/>
    <property type="match status" value="1"/>
</dbReference>
<name>A0A2M9WGA8_9GAMM</name>
<keyword evidence="13" id="KW-0460">Magnesium</keyword>
<dbReference type="InterPro" id="IPR041354">
    <property type="entry name" value="4PPT_N"/>
</dbReference>
<feature type="binding site" evidence="13">
    <location>
        <position position="127"/>
    </location>
    <ligand>
        <name>Mg(2+)</name>
        <dbReference type="ChEBI" id="CHEBI:18420"/>
    </ligand>
</feature>
<dbReference type="PRINTS" id="PR01399">
    <property type="entry name" value="ENTSNTHTASED"/>
</dbReference>
<dbReference type="UniPathway" id="UPA00017"/>
<keyword evidence="17" id="KW-1185">Reference proteome</keyword>
<evidence type="ECO:0000256" key="12">
    <source>
        <dbReference type="PIRSR" id="PIRSR603542-1"/>
    </source>
</evidence>
<dbReference type="InterPro" id="IPR037143">
    <property type="entry name" value="4-PPantetheinyl_Trfase_dom_sf"/>
</dbReference>
<dbReference type="Proteomes" id="UP000232062">
    <property type="component" value="Unassembled WGS sequence"/>
</dbReference>
<feature type="domain" description="4'-phosphopantetheinyl transferase N-terminal" evidence="15">
    <location>
        <begin position="53"/>
        <end position="115"/>
    </location>
</feature>
<dbReference type="InterPro" id="IPR008278">
    <property type="entry name" value="4-PPantetheinyl_Trfase_dom"/>
</dbReference>
<evidence type="ECO:0000256" key="13">
    <source>
        <dbReference type="PIRSR" id="PIRSR603542-2"/>
    </source>
</evidence>
<dbReference type="STRING" id="1076549.HA45_23340"/>
<comment type="subunit">
    <text evidence="4">EntB, EntD, EntE, and EntF form a multienzyme complex called enterobactin synthase.</text>
</comment>
<dbReference type="SUPFAM" id="SSF56214">
    <property type="entry name" value="4'-phosphopantetheinyl transferase"/>
    <property type="match status" value="1"/>
</dbReference>
<keyword evidence="13" id="KW-0479">Metal-binding</keyword>
<evidence type="ECO:0000256" key="6">
    <source>
        <dbReference type="ARBA" id="ARBA00022679"/>
    </source>
</evidence>
<dbReference type="GO" id="GO:0009239">
    <property type="term" value="P:enterobactin biosynthetic process"/>
    <property type="evidence" value="ECO:0007669"/>
    <property type="project" value="UniProtKB-UniPathway"/>
</dbReference>
<dbReference type="GO" id="GO:0008897">
    <property type="term" value="F:holo-[acyl-carrier-protein] synthase activity"/>
    <property type="evidence" value="ECO:0007669"/>
    <property type="project" value="InterPro"/>
</dbReference>
<accession>A0A2M9WGA8</accession>
<comment type="function">
    <text evidence="1">Involved in the biosynthesis of the siderophore enterobactin (enterochelin), which is a macrocyclic trimeric lactone of N-(2,3-dihydroxybenzoyl)-serine. The serine trilactone serves as a scaffolding for the three catechol functionalities that provide hexadentate coordination for the tightly ligated iron(2+) atoms. Plays an essential role in the assembly of the enterobactin by catalyzing the transfer of the 4'-phosphopantetheine (Ppant) moiety from coenzyme A to the apo-domains of both EntB (ArCP domain) and EntF (PCP domain) to yield their holo-forms which make them competent for the activation of 2,3-dihydroxybenzoate (DHB) and L-serine, respectively.</text>
</comment>
<organism evidence="16 17">
    <name type="scientific">Pantoea rodasii</name>
    <dbReference type="NCBI Taxonomy" id="1076549"/>
    <lineage>
        <taxon>Bacteria</taxon>
        <taxon>Pseudomonadati</taxon>
        <taxon>Pseudomonadota</taxon>
        <taxon>Gammaproteobacteria</taxon>
        <taxon>Enterobacterales</taxon>
        <taxon>Erwiniaceae</taxon>
        <taxon>Pantoea</taxon>
    </lineage>
</organism>
<evidence type="ECO:0000256" key="8">
    <source>
        <dbReference type="ARBA" id="ARBA00029894"/>
    </source>
</evidence>
<comment type="catalytic activity">
    <reaction evidence="10">
        <text>apo-[aryl-carrier protein] + CoA = holo-[aryl-carrier protein] + adenosine 3',5'-bisphosphate + H(+)</text>
        <dbReference type="Rhea" id="RHEA:48404"/>
        <dbReference type="Rhea" id="RHEA-COMP:15903"/>
        <dbReference type="Rhea" id="RHEA-COMP:17557"/>
        <dbReference type="ChEBI" id="CHEBI:15378"/>
        <dbReference type="ChEBI" id="CHEBI:29999"/>
        <dbReference type="ChEBI" id="CHEBI:57287"/>
        <dbReference type="ChEBI" id="CHEBI:58343"/>
        <dbReference type="ChEBI" id="CHEBI:64479"/>
    </reaction>
</comment>
<dbReference type="GO" id="GO:0005886">
    <property type="term" value="C:plasma membrane"/>
    <property type="evidence" value="ECO:0007669"/>
    <property type="project" value="TreeGrafter"/>
</dbReference>
<feature type="binding site" evidence="13">
    <location>
        <position position="125"/>
    </location>
    <ligand>
        <name>Mg(2+)</name>
        <dbReference type="ChEBI" id="CHEBI:18420"/>
    </ligand>
</feature>
<dbReference type="InterPro" id="IPR003542">
    <property type="entry name" value="Enbac_synth_compD-like"/>
</dbReference>
<dbReference type="PANTHER" id="PTHR38096">
    <property type="entry name" value="ENTEROBACTIN SYNTHASE COMPONENT D"/>
    <property type="match status" value="1"/>
</dbReference>
<reference evidence="16 17" key="1">
    <citation type="submission" date="2017-11" db="EMBL/GenBank/DDBJ databases">
        <title>The genome sequence of Pantoea rodasii DSM 26611.</title>
        <authorList>
            <person name="Gao J."/>
            <person name="Mao X."/>
            <person name="Sun J."/>
        </authorList>
    </citation>
    <scope>NUCLEOTIDE SEQUENCE [LARGE SCALE GENOMIC DNA]</scope>
    <source>
        <strain evidence="16 17">DSM 26611</strain>
    </source>
</reference>
<evidence type="ECO:0000313" key="17">
    <source>
        <dbReference type="Proteomes" id="UP000232062"/>
    </source>
</evidence>
<dbReference type="GO" id="GO:0000287">
    <property type="term" value="F:magnesium ion binding"/>
    <property type="evidence" value="ECO:0007669"/>
    <property type="project" value="InterPro"/>
</dbReference>
<dbReference type="GO" id="GO:0009366">
    <property type="term" value="C:enterobactin synthetase complex"/>
    <property type="evidence" value="ECO:0007669"/>
    <property type="project" value="InterPro"/>
</dbReference>
<feature type="binding site" evidence="12">
    <location>
        <position position="125"/>
    </location>
    <ligand>
        <name>CoA</name>
        <dbReference type="ChEBI" id="CHEBI:57287"/>
    </ligand>
</feature>
<evidence type="ECO:0000256" key="1">
    <source>
        <dbReference type="ARBA" id="ARBA00003937"/>
    </source>
</evidence>
<evidence type="ECO:0000256" key="2">
    <source>
        <dbReference type="ARBA" id="ARBA00004993"/>
    </source>
</evidence>
<evidence type="ECO:0000256" key="4">
    <source>
        <dbReference type="ARBA" id="ARBA00011503"/>
    </source>
</evidence>
<dbReference type="EMBL" id="PIQI01000011">
    <property type="protein sequence ID" value="PJZ06546.1"/>
    <property type="molecule type" value="Genomic_DNA"/>
</dbReference>
<dbReference type="Pfam" id="PF17837">
    <property type="entry name" value="4PPT_N"/>
    <property type="match status" value="1"/>
</dbReference>
<dbReference type="Pfam" id="PF01648">
    <property type="entry name" value="ACPS"/>
    <property type="match status" value="1"/>
</dbReference>
<feature type="binding site" evidence="12">
    <location>
        <position position="61"/>
    </location>
    <ligand>
        <name>CoA</name>
        <dbReference type="ChEBI" id="CHEBI:57287"/>
    </ligand>
</feature>
<feature type="domain" description="4'-phosphopantetheinyl transferase" evidence="14">
    <location>
        <begin position="122"/>
        <end position="208"/>
    </location>
</feature>
<proteinExistence type="inferred from homology"/>
<dbReference type="RefSeq" id="WP_100701076.1">
    <property type="nucleotide sequence ID" value="NZ_MLFP01000086.1"/>
</dbReference>
<feature type="binding site" evidence="12">
    <location>
        <begin position="105"/>
        <end position="106"/>
    </location>
    <ligand>
        <name>CoA</name>
        <dbReference type="ChEBI" id="CHEBI:57287"/>
    </ligand>
</feature>
<feature type="binding site" evidence="12">
    <location>
        <position position="174"/>
    </location>
    <ligand>
        <name>CoA</name>
        <dbReference type="ChEBI" id="CHEBI:57287"/>
    </ligand>
</feature>
<keyword evidence="6 16" id="KW-0808">Transferase</keyword>
<evidence type="ECO:0000256" key="7">
    <source>
        <dbReference type="ARBA" id="ARBA00023191"/>
    </source>
</evidence>
<dbReference type="PANTHER" id="PTHR38096:SF1">
    <property type="entry name" value="ENTEROBACTIN SYNTHASE COMPONENT D"/>
    <property type="match status" value="1"/>
</dbReference>